<dbReference type="AlphaFoldDB" id="A0A418KNZ1"/>
<sequence length="148" mass="16691">MANRLDYPEAHIEVDRRLLANLDGLKSAFGSDSLFVHLRRESADVAESIASDWHAQEPVMRTLAPDVDISAGTSPLDLARRYVDSVRTAIEAFQATVPYSMTIDLERAKSQFAEFWYRIGAEGDHAAAIDEFDRRYDAVRSDAWRSAR</sequence>
<accession>A0A418KNZ1</accession>
<dbReference type="OrthoDB" id="1429303at2"/>
<dbReference type="RefSeq" id="WP_119660934.1">
    <property type="nucleotide sequence ID" value="NZ_QUAL01000157.1"/>
</dbReference>
<name>A0A418KNZ1_9ACTN</name>
<dbReference type="EMBL" id="QUAL01000157">
    <property type="protein sequence ID" value="RIQ20875.1"/>
    <property type="molecule type" value="Genomic_DNA"/>
</dbReference>
<reference evidence="1 2" key="1">
    <citation type="submission" date="2018-09" db="EMBL/GenBank/DDBJ databases">
        <title>Isolation, diversity and antifungal activity of actinobacteria from wheat.</title>
        <authorList>
            <person name="Han C."/>
        </authorList>
    </citation>
    <scope>NUCLEOTIDE SEQUENCE [LARGE SCALE GENOMIC DNA]</scope>
    <source>
        <strain evidence="1 2">NEAU-YY265</strain>
    </source>
</reference>
<evidence type="ECO:0000313" key="1">
    <source>
        <dbReference type="EMBL" id="RIQ20875.1"/>
    </source>
</evidence>
<protein>
    <submittedName>
        <fullName evidence="1">Uncharacterized protein</fullName>
    </submittedName>
</protein>
<evidence type="ECO:0000313" key="2">
    <source>
        <dbReference type="Proteomes" id="UP000284057"/>
    </source>
</evidence>
<keyword evidence="2" id="KW-1185">Reference proteome</keyword>
<gene>
    <name evidence="1" type="ORF">DY240_16455</name>
</gene>
<comment type="caution">
    <text evidence="1">The sequence shown here is derived from an EMBL/GenBank/DDBJ whole genome shotgun (WGS) entry which is preliminary data.</text>
</comment>
<proteinExistence type="predicted"/>
<dbReference type="Proteomes" id="UP000284057">
    <property type="component" value="Unassembled WGS sequence"/>
</dbReference>
<organism evidence="1 2">
    <name type="scientific">Jiangella rhizosphaerae</name>
    <dbReference type="NCBI Taxonomy" id="2293569"/>
    <lineage>
        <taxon>Bacteria</taxon>
        <taxon>Bacillati</taxon>
        <taxon>Actinomycetota</taxon>
        <taxon>Actinomycetes</taxon>
        <taxon>Jiangellales</taxon>
        <taxon>Jiangellaceae</taxon>
        <taxon>Jiangella</taxon>
    </lineage>
</organism>